<feature type="transmembrane region" description="Helical" evidence="2">
    <location>
        <begin position="22"/>
        <end position="55"/>
    </location>
</feature>
<evidence type="ECO:0000313" key="4">
    <source>
        <dbReference type="Proteomes" id="UP000294856"/>
    </source>
</evidence>
<reference evidence="3 4" key="1">
    <citation type="submission" date="2019-03" db="EMBL/GenBank/DDBJ databases">
        <title>Genomic Encyclopedia of Type Strains, Phase IV (KMG-IV): sequencing the most valuable type-strain genomes for metagenomic binning, comparative biology and taxonomic classification.</title>
        <authorList>
            <person name="Goeker M."/>
        </authorList>
    </citation>
    <scope>NUCLEOTIDE SEQUENCE [LARGE SCALE GENOMIC DNA]</scope>
    <source>
        <strain evidence="3 4">DSM 44684</strain>
    </source>
</reference>
<feature type="compositionally biased region" description="Polar residues" evidence="1">
    <location>
        <begin position="1"/>
        <end position="13"/>
    </location>
</feature>
<accession>A0A4R1FGG5</accession>
<protein>
    <submittedName>
        <fullName evidence="3">Uncharacterized protein</fullName>
    </submittedName>
</protein>
<evidence type="ECO:0000256" key="2">
    <source>
        <dbReference type="SAM" id="Phobius"/>
    </source>
</evidence>
<organism evidence="3 4">
    <name type="scientific">Nocardia alba</name>
    <dbReference type="NCBI Taxonomy" id="225051"/>
    <lineage>
        <taxon>Bacteria</taxon>
        <taxon>Bacillati</taxon>
        <taxon>Actinomycetota</taxon>
        <taxon>Actinomycetes</taxon>
        <taxon>Mycobacteriales</taxon>
        <taxon>Nocardiaceae</taxon>
        <taxon>Nocardia</taxon>
    </lineage>
</organism>
<keyword evidence="2" id="KW-0812">Transmembrane</keyword>
<dbReference type="AlphaFoldDB" id="A0A4R1FGG5"/>
<keyword evidence="2" id="KW-1133">Transmembrane helix</keyword>
<gene>
    <name evidence="3" type="ORF">DFR71_6211</name>
</gene>
<evidence type="ECO:0000256" key="1">
    <source>
        <dbReference type="SAM" id="MobiDB-lite"/>
    </source>
</evidence>
<name>A0A4R1FGG5_9NOCA</name>
<dbReference type="EMBL" id="SMFR01000008">
    <property type="protein sequence ID" value="TCJ89921.1"/>
    <property type="molecule type" value="Genomic_DNA"/>
</dbReference>
<keyword evidence="2" id="KW-0472">Membrane</keyword>
<dbReference type="RefSeq" id="WP_067458265.1">
    <property type="nucleotide sequence ID" value="NZ_SMFR01000008.1"/>
</dbReference>
<evidence type="ECO:0000313" key="3">
    <source>
        <dbReference type="EMBL" id="TCJ89921.1"/>
    </source>
</evidence>
<keyword evidence="4" id="KW-1185">Reference proteome</keyword>
<feature type="region of interest" description="Disordered" evidence="1">
    <location>
        <begin position="1"/>
        <end position="20"/>
    </location>
</feature>
<sequence length="63" mass="6794">MSVSLKRTDSYNPSPGPGDDPWTALLIAIDLALGTGYLTSWQTAATVLVAVLAFFSSYRDSQR</sequence>
<dbReference type="Proteomes" id="UP000294856">
    <property type="component" value="Unassembled WGS sequence"/>
</dbReference>
<proteinExistence type="predicted"/>
<comment type="caution">
    <text evidence="3">The sequence shown here is derived from an EMBL/GenBank/DDBJ whole genome shotgun (WGS) entry which is preliminary data.</text>
</comment>